<dbReference type="EMBL" id="JACAZE010000019">
    <property type="protein sequence ID" value="KAF7294364.1"/>
    <property type="molecule type" value="Genomic_DNA"/>
</dbReference>
<accession>A0A8H6S7L8</accession>
<evidence type="ECO:0000313" key="2">
    <source>
        <dbReference type="Proteomes" id="UP000613580"/>
    </source>
</evidence>
<dbReference type="AlphaFoldDB" id="A0A8H6S7L8"/>
<name>A0A8H6S7L8_MYCCL</name>
<evidence type="ECO:0000313" key="1">
    <source>
        <dbReference type="EMBL" id="KAF7294364.1"/>
    </source>
</evidence>
<comment type="caution">
    <text evidence="1">The sequence shown here is derived from an EMBL/GenBank/DDBJ whole genome shotgun (WGS) entry which is preliminary data.</text>
</comment>
<gene>
    <name evidence="1" type="ORF">HMN09_01165700</name>
</gene>
<organism evidence="1 2">
    <name type="scientific">Mycena chlorophos</name>
    <name type="common">Agaric fungus</name>
    <name type="synonym">Agaricus chlorophos</name>
    <dbReference type="NCBI Taxonomy" id="658473"/>
    <lineage>
        <taxon>Eukaryota</taxon>
        <taxon>Fungi</taxon>
        <taxon>Dikarya</taxon>
        <taxon>Basidiomycota</taxon>
        <taxon>Agaricomycotina</taxon>
        <taxon>Agaricomycetes</taxon>
        <taxon>Agaricomycetidae</taxon>
        <taxon>Agaricales</taxon>
        <taxon>Marasmiineae</taxon>
        <taxon>Mycenaceae</taxon>
        <taxon>Mycena</taxon>
    </lineage>
</organism>
<reference evidence="1" key="1">
    <citation type="submission" date="2020-05" db="EMBL/GenBank/DDBJ databases">
        <title>Mycena genomes resolve the evolution of fungal bioluminescence.</title>
        <authorList>
            <person name="Tsai I.J."/>
        </authorList>
    </citation>
    <scope>NUCLEOTIDE SEQUENCE</scope>
    <source>
        <strain evidence="1">110903Hualien_Pintung</strain>
    </source>
</reference>
<protein>
    <submittedName>
        <fullName evidence="1">Uncharacterized protein</fullName>
    </submittedName>
</protein>
<proteinExistence type="predicted"/>
<dbReference type="Proteomes" id="UP000613580">
    <property type="component" value="Unassembled WGS sequence"/>
</dbReference>
<sequence length="203" mass="22059">MAITCVALVSTNLLDDDSQTLSKTRSLLHCVLLALKDDEKLLNQIGLVLTQIWFTRNTAGVDAEDLPRNGGSFTQAEILGAIERVGKRSGIQVAKGLMKDGERAWACVSKVQGDSVGAVGGASGLRGLVLNWDMVEAYEGEMDEVGALVVVSFIRELMCMLHDELFPAQRDMEAPPLPRCCRRRFGLGTGEAGVSREHWSILD</sequence>
<keyword evidence="2" id="KW-1185">Reference proteome</keyword>